<reference evidence="3 4" key="1">
    <citation type="submission" date="2019-03" db="EMBL/GenBank/DDBJ databases">
        <title>First draft genome of Liparis tanakae, snailfish: a comprehensive survey of snailfish specific genes.</title>
        <authorList>
            <person name="Kim W."/>
            <person name="Song I."/>
            <person name="Jeong J.-H."/>
            <person name="Kim D."/>
            <person name="Kim S."/>
            <person name="Ryu S."/>
            <person name="Song J.Y."/>
            <person name="Lee S.K."/>
        </authorList>
    </citation>
    <scope>NUCLEOTIDE SEQUENCE [LARGE SCALE GENOMIC DNA]</scope>
    <source>
        <tissue evidence="3">Muscle</tissue>
    </source>
</reference>
<dbReference type="EMBL" id="SRLO01000009">
    <property type="protein sequence ID" value="TNN87755.1"/>
    <property type="molecule type" value="Genomic_DNA"/>
</dbReference>
<evidence type="ECO:0000256" key="1">
    <source>
        <dbReference type="SAM" id="MobiDB-lite"/>
    </source>
</evidence>
<feature type="region of interest" description="Disordered" evidence="1">
    <location>
        <begin position="193"/>
        <end position="214"/>
    </location>
</feature>
<protein>
    <submittedName>
        <fullName evidence="3">Uncharacterized protein</fullName>
    </submittedName>
</protein>
<keyword evidence="4" id="KW-1185">Reference proteome</keyword>
<keyword evidence="2" id="KW-1133">Transmembrane helix</keyword>
<organism evidence="3 4">
    <name type="scientific">Liparis tanakae</name>
    <name type="common">Tanaka's snailfish</name>
    <dbReference type="NCBI Taxonomy" id="230148"/>
    <lineage>
        <taxon>Eukaryota</taxon>
        <taxon>Metazoa</taxon>
        <taxon>Chordata</taxon>
        <taxon>Craniata</taxon>
        <taxon>Vertebrata</taxon>
        <taxon>Euteleostomi</taxon>
        <taxon>Actinopterygii</taxon>
        <taxon>Neopterygii</taxon>
        <taxon>Teleostei</taxon>
        <taxon>Neoteleostei</taxon>
        <taxon>Acanthomorphata</taxon>
        <taxon>Eupercaria</taxon>
        <taxon>Perciformes</taxon>
        <taxon>Cottioidei</taxon>
        <taxon>Cottales</taxon>
        <taxon>Liparidae</taxon>
        <taxon>Liparis</taxon>
    </lineage>
</organism>
<proteinExistence type="predicted"/>
<dbReference type="AlphaFoldDB" id="A0A4Z2JBQ9"/>
<evidence type="ECO:0000313" key="4">
    <source>
        <dbReference type="Proteomes" id="UP000314294"/>
    </source>
</evidence>
<sequence>MSEQGRKKEEGGRRKEEGEHGGVSCLCLCRSTSDSIILLVSTPFRSPTEQAGEQWPSADSYQICGSLVTKDASNRKDKLTAARLSVVGEVVTDPLVDLTEGHPFARRAVDGEGDQAGVAVGRLAVSVLCSFLLVQRCSRVQVDHLLARPVPVMVAVMGVSVVVSVVVAAAIGLLDGGPHAELGEPVHGGQAALQLGGHGSRRSKGSKGKGERLGDVAYGGSPVGSLNGSRAAALAQVWKSRRRLMLQISLPQALTCCAAVAVVVEKFGSVGWLHGGTAERRTARL</sequence>
<comment type="caution">
    <text evidence="3">The sequence shown here is derived from an EMBL/GenBank/DDBJ whole genome shotgun (WGS) entry which is preliminary data.</text>
</comment>
<evidence type="ECO:0000256" key="2">
    <source>
        <dbReference type="SAM" id="Phobius"/>
    </source>
</evidence>
<keyword evidence="2" id="KW-0472">Membrane</keyword>
<keyword evidence="2" id="KW-0812">Transmembrane</keyword>
<accession>A0A4Z2JBQ9</accession>
<name>A0A4Z2JBQ9_9TELE</name>
<dbReference type="Proteomes" id="UP000314294">
    <property type="component" value="Unassembled WGS sequence"/>
</dbReference>
<gene>
    <name evidence="3" type="ORF">EYF80_002102</name>
</gene>
<evidence type="ECO:0000313" key="3">
    <source>
        <dbReference type="EMBL" id="TNN87755.1"/>
    </source>
</evidence>
<feature type="transmembrane region" description="Helical" evidence="2">
    <location>
        <begin position="154"/>
        <end position="174"/>
    </location>
</feature>